<dbReference type="InterPro" id="IPR047731">
    <property type="entry name" value="Zinc_ribbon_put"/>
</dbReference>
<keyword evidence="4" id="KW-1185">Reference proteome</keyword>
<feature type="domain" description="Zinc beta-ribbon finger putative" evidence="2">
    <location>
        <begin position="22"/>
        <end position="69"/>
    </location>
</feature>
<evidence type="ECO:0000313" key="4">
    <source>
        <dbReference type="Proteomes" id="UP000682802"/>
    </source>
</evidence>
<name>A0ABX8GSW9_9BACT</name>
<evidence type="ECO:0000313" key="3">
    <source>
        <dbReference type="EMBL" id="QWG06688.1"/>
    </source>
</evidence>
<accession>A0ABX8GSW9</accession>
<proteinExistence type="predicted"/>
<protein>
    <submittedName>
        <fullName evidence="3">Uncharacterized protein</fullName>
    </submittedName>
</protein>
<dbReference type="Pfam" id="PF21957">
    <property type="entry name" value="Zn_ribbon_16"/>
    <property type="match status" value="1"/>
</dbReference>
<dbReference type="Proteomes" id="UP000682802">
    <property type="component" value="Chromosome 1"/>
</dbReference>
<organism evidence="3 4">
    <name type="scientific">Flammeovirga kamogawensis</name>
    <dbReference type="NCBI Taxonomy" id="373891"/>
    <lineage>
        <taxon>Bacteria</taxon>
        <taxon>Pseudomonadati</taxon>
        <taxon>Bacteroidota</taxon>
        <taxon>Cytophagia</taxon>
        <taxon>Cytophagales</taxon>
        <taxon>Flammeovirgaceae</taxon>
        <taxon>Flammeovirga</taxon>
    </lineage>
</organism>
<evidence type="ECO:0000259" key="1">
    <source>
        <dbReference type="Pfam" id="PF19898"/>
    </source>
</evidence>
<evidence type="ECO:0000259" key="2">
    <source>
        <dbReference type="Pfam" id="PF21957"/>
    </source>
</evidence>
<dbReference type="EMBL" id="CP076128">
    <property type="protein sequence ID" value="QWG06688.1"/>
    <property type="molecule type" value="Genomic_DNA"/>
</dbReference>
<feature type="domain" description="DUF6371" evidence="1">
    <location>
        <begin position="101"/>
        <end position="257"/>
    </location>
</feature>
<dbReference type="InterPro" id="IPR045951">
    <property type="entry name" value="DUF6371"/>
</dbReference>
<sequence length="382" mass="44389">MTFLNQQKWSISLDTRRGDHTPKKVIYPNCGKKKLVRYFNFETNEYLQDDEGRCDRQEKCGYHKKPSFTNKDVTTVPKRLSVKEEFDVLDSQLLYQQKGENQFANSILAKFGTEAYWHVHSLYYLNAYNFQFDHAMQDAVVFWQIDKQNRIRTAKLMRYDQQLKRVKSGYSTDWLHSILKKEGKLNPNFRLKQCFFGEHLLNQYLDKTIAIVESAKTALLGELWKPEYLWLSAEGLNGLTLEKAEALIGRKVILIPDFSDDSRKLWKEKAMDIQLKFQVDIQLSTIGEAIKDGSDLADLILNDKKVINSIKKRFGNDLLLHPKNIVGLYRPLFESGNPYSFMDIKNTVSGCNTGGYPMLDKVIISLIEWGSKQIINNNKIIF</sequence>
<dbReference type="Pfam" id="PF19898">
    <property type="entry name" value="DUF6371"/>
    <property type="match status" value="1"/>
</dbReference>
<reference evidence="3 4" key="1">
    <citation type="submission" date="2021-05" db="EMBL/GenBank/DDBJ databases">
        <title>Comparative genomic studies on the polysaccharide-degrading batcterial strains of the Flammeovirga genus.</title>
        <authorList>
            <person name="Zewei F."/>
            <person name="Zheng Z."/>
            <person name="Yu L."/>
            <person name="Ruyue G."/>
            <person name="Yanhong M."/>
            <person name="Yuanyuan C."/>
            <person name="Jingyan G."/>
            <person name="Wenjun H."/>
        </authorList>
    </citation>
    <scope>NUCLEOTIDE SEQUENCE [LARGE SCALE GENOMIC DNA]</scope>
    <source>
        <strain evidence="3 4">YS10</strain>
    </source>
</reference>
<dbReference type="RefSeq" id="WP_144074094.1">
    <property type="nucleotide sequence ID" value="NZ_CP076128.1"/>
</dbReference>
<gene>
    <name evidence="3" type="ORF">KM029_15430</name>
</gene>